<dbReference type="Proteomes" id="UP001333818">
    <property type="component" value="Unassembled WGS sequence"/>
</dbReference>
<sequence>MSLFDWFAETRSRANEVHRREVQNVTPPQYQEREIPDGLWHKCSSCSVLTYIKDLRTNLMVCPECGHHNQVSASDRIAQLVDVGSWGEIDAQLSSCDPLEFRDRKPYSDRLKEYKQKTGLEEGVVTGIGSIEGNPTALAIMDFRFMGGSMGSAVGEKITRLIEAATQKRIPVILFCASGGARMQEGILSLMQMAKTSAALERHRRDNLLYIPVLTNPTTGGVTASFAMLGDIILAEPKAMIGFTGRRVIEQTLKQKIPDDFQSAEYLLGHGFVDSVIPRTRLKSTLAMILRLHNITGTLQQSSASTPVSSSKVSSSDTKLNHHSSANTKPENENVPIPNRP</sequence>
<keyword evidence="4 13" id="KW-0479">Metal-binding</keyword>
<feature type="zinc finger region" description="C4-type" evidence="13">
    <location>
        <begin position="43"/>
        <end position="65"/>
    </location>
</feature>
<dbReference type="PROSITE" id="PS50980">
    <property type="entry name" value="COA_CT_NTER"/>
    <property type="match status" value="1"/>
</dbReference>
<evidence type="ECO:0000256" key="7">
    <source>
        <dbReference type="ARBA" id="ARBA00022832"/>
    </source>
</evidence>
<dbReference type="HAMAP" id="MF_01395">
    <property type="entry name" value="AcetylCoA_CT_beta"/>
    <property type="match status" value="1"/>
</dbReference>
<dbReference type="EC" id="2.1.3.15" evidence="13"/>
<evidence type="ECO:0000256" key="2">
    <source>
        <dbReference type="ARBA" id="ARBA00022516"/>
    </source>
</evidence>
<evidence type="ECO:0000256" key="14">
    <source>
        <dbReference type="SAM" id="MobiDB-lite"/>
    </source>
</evidence>
<feature type="binding site" evidence="13">
    <location>
        <position position="43"/>
    </location>
    <ligand>
        <name>Zn(2+)</name>
        <dbReference type="ChEBI" id="CHEBI:29105"/>
    </ligand>
</feature>
<evidence type="ECO:0000256" key="1">
    <source>
        <dbReference type="ARBA" id="ARBA00004496"/>
    </source>
</evidence>
<evidence type="ECO:0000256" key="10">
    <source>
        <dbReference type="ARBA" id="ARBA00023098"/>
    </source>
</evidence>
<dbReference type="GO" id="GO:0016743">
    <property type="term" value="F:carboxyl- or carbamoyltransferase activity"/>
    <property type="evidence" value="ECO:0007669"/>
    <property type="project" value="UniProtKB-UniRule"/>
</dbReference>
<dbReference type="InterPro" id="IPR000438">
    <property type="entry name" value="Acetyl_CoA_COase_Trfase_b_su"/>
</dbReference>
<keyword evidence="6 13" id="KW-0863">Zinc-finger</keyword>
<keyword evidence="7 13" id="KW-0276">Fatty acid metabolism</keyword>
<comment type="catalytic activity">
    <reaction evidence="13">
        <text>N(6)-carboxybiotinyl-L-lysyl-[protein] + acetyl-CoA = N(6)-biotinyl-L-lysyl-[protein] + malonyl-CoA</text>
        <dbReference type="Rhea" id="RHEA:54728"/>
        <dbReference type="Rhea" id="RHEA-COMP:10505"/>
        <dbReference type="Rhea" id="RHEA-COMP:10506"/>
        <dbReference type="ChEBI" id="CHEBI:57288"/>
        <dbReference type="ChEBI" id="CHEBI:57384"/>
        <dbReference type="ChEBI" id="CHEBI:83144"/>
        <dbReference type="ChEBI" id="CHEBI:83145"/>
        <dbReference type="EC" id="2.1.3.15"/>
    </reaction>
</comment>
<dbReference type="GO" id="GO:2001295">
    <property type="term" value="P:malonyl-CoA biosynthetic process"/>
    <property type="evidence" value="ECO:0007669"/>
    <property type="project" value="UniProtKB-UniRule"/>
</dbReference>
<comment type="pathway">
    <text evidence="13">Lipid metabolism; malonyl-CoA biosynthesis; malonyl-CoA from acetyl-CoA: step 1/1.</text>
</comment>
<evidence type="ECO:0000256" key="3">
    <source>
        <dbReference type="ARBA" id="ARBA00022679"/>
    </source>
</evidence>
<keyword evidence="16" id="KW-0436">Ligase</keyword>
<keyword evidence="17" id="KW-1185">Reference proteome</keyword>
<feature type="binding site" evidence="13">
    <location>
        <position position="46"/>
    </location>
    <ligand>
        <name>Zn(2+)</name>
        <dbReference type="ChEBI" id="CHEBI:29105"/>
    </ligand>
</feature>
<name>A0AAW9PYA8_9CYAN</name>
<evidence type="ECO:0000256" key="6">
    <source>
        <dbReference type="ARBA" id="ARBA00022771"/>
    </source>
</evidence>
<evidence type="ECO:0000256" key="13">
    <source>
        <dbReference type="HAMAP-Rule" id="MF_01395"/>
    </source>
</evidence>
<evidence type="ECO:0000256" key="12">
    <source>
        <dbReference type="ARBA" id="ARBA00025280"/>
    </source>
</evidence>
<keyword evidence="10 13" id="KW-0443">Lipid metabolism</keyword>
<dbReference type="GO" id="GO:0006633">
    <property type="term" value="P:fatty acid biosynthetic process"/>
    <property type="evidence" value="ECO:0007669"/>
    <property type="project" value="UniProtKB-KW"/>
</dbReference>
<keyword evidence="3 13" id="KW-0808">Transferase</keyword>
<dbReference type="InterPro" id="IPR029045">
    <property type="entry name" value="ClpP/crotonase-like_dom_sf"/>
</dbReference>
<evidence type="ECO:0000256" key="11">
    <source>
        <dbReference type="ARBA" id="ARBA00023160"/>
    </source>
</evidence>
<dbReference type="Pfam" id="PF17848">
    <property type="entry name" value="Zn_ribbon_ACC"/>
    <property type="match status" value="1"/>
</dbReference>
<dbReference type="InterPro" id="IPR011762">
    <property type="entry name" value="COA_CT_N"/>
</dbReference>
<evidence type="ECO:0000256" key="4">
    <source>
        <dbReference type="ARBA" id="ARBA00022723"/>
    </source>
</evidence>
<dbReference type="GO" id="GO:0005524">
    <property type="term" value="F:ATP binding"/>
    <property type="evidence" value="ECO:0007669"/>
    <property type="project" value="UniProtKB-KW"/>
</dbReference>
<gene>
    <name evidence="13 16" type="primary">accD</name>
    <name evidence="16" type="ORF">V2H45_07545</name>
</gene>
<dbReference type="AlphaFoldDB" id="A0AAW9PYA8"/>
<dbReference type="NCBIfam" id="TIGR00515">
    <property type="entry name" value="accD"/>
    <property type="match status" value="1"/>
</dbReference>
<evidence type="ECO:0000256" key="8">
    <source>
        <dbReference type="ARBA" id="ARBA00022833"/>
    </source>
</evidence>
<dbReference type="EMBL" id="JAZBJZ010000022">
    <property type="protein sequence ID" value="MEE3716594.1"/>
    <property type="molecule type" value="Genomic_DNA"/>
</dbReference>
<dbReference type="GO" id="GO:0009317">
    <property type="term" value="C:acetyl-CoA carboxylase complex"/>
    <property type="evidence" value="ECO:0007669"/>
    <property type="project" value="InterPro"/>
</dbReference>
<reference evidence="16" key="1">
    <citation type="submission" date="2024-01" db="EMBL/GenBank/DDBJ databases">
        <title>Bank of Algae and Cyanobacteria of the Azores (BACA) strain genomes.</title>
        <authorList>
            <person name="Luz R."/>
            <person name="Cordeiro R."/>
            <person name="Fonseca A."/>
            <person name="Goncalves V."/>
        </authorList>
    </citation>
    <scope>NUCLEOTIDE SEQUENCE</scope>
    <source>
        <strain evidence="16">BACA0141</strain>
    </source>
</reference>
<evidence type="ECO:0000313" key="16">
    <source>
        <dbReference type="EMBL" id="MEE3716594.1"/>
    </source>
</evidence>
<dbReference type="RefSeq" id="WP_330483023.1">
    <property type="nucleotide sequence ID" value="NZ_JAZBJZ010000022.1"/>
</dbReference>
<keyword evidence="9 13" id="KW-0067">ATP-binding</keyword>
<accession>A0AAW9PYA8</accession>
<comment type="similarity">
    <text evidence="13">Belongs to the AccD/PCCB family.</text>
</comment>
<feature type="binding site" evidence="13">
    <location>
        <position position="62"/>
    </location>
    <ligand>
        <name>Zn(2+)</name>
        <dbReference type="ChEBI" id="CHEBI:29105"/>
    </ligand>
</feature>
<feature type="region of interest" description="Disordered" evidence="14">
    <location>
        <begin position="300"/>
        <end position="341"/>
    </location>
</feature>
<keyword evidence="2 13" id="KW-0444">Lipid biosynthesis</keyword>
<keyword evidence="13" id="KW-0963">Cytoplasm</keyword>
<comment type="function">
    <text evidence="12 13">Component of the acetyl coenzyme A carboxylase (ACC) complex. Biotin carboxylase (BC) catalyzes the carboxylation of biotin on its carrier protein (BCCP) and then the CO(2) group is transferred by the transcarboxylase to acetyl-CoA to form malonyl-CoA.</text>
</comment>
<feature type="domain" description="CoA carboxyltransferase N-terminal" evidence="15">
    <location>
        <begin position="39"/>
        <end position="308"/>
    </location>
</feature>
<dbReference type="InterPro" id="IPR041010">
    <property type="entry name" value="Znf-ACC"/>
</dbReference>
<dbReference type="Gene3D" id="3.90.226.10">
    <property type="entry name" value="2-enoyl-CoA Hydratase, Chain A, domain 1"/>
    <property type="match status" value="1"/>
</dbReference>
<evidence type="ECO:0000256" key="9">
    <source>
        <dbReference type="ARBA" id="ARBA00022840"/>
    </source>
</evidence>
<dbReference type="GO" id="GO:0003989">
    <property type="term" value="F:acetyl-CoA carboxylase activity"/>
    <property type="evidence" value="ECO:0007669"/>
    <property type="project" value="InterPro"/>
</dbReference>
<dbReference type="PANTHER" id="PTHR42995:SF5">
    <property type="entry name" value="ACETYL-COENZYME A CARBOXYLASE CARBOXYL TRANSFERASE SUBUNIT BETA, CHLOROPLASTIC"/>
    <property type="match status" value="1"/>
</dbReference>
<dbReference type="Pfam" id="PF01039">
    <property type="entry name" value="Carboxyl_trans"/>
    <property type="match status" value="1"/>
</dbReference>
<keyword evidence="11 13" id="KW-0275">Fatty acid biosynthesis</keyword>
<keyword evidence="8 13" id="KW-0862">Zinc</keyword>
<protein>
    <recommendedName>
        <fullName evidence="13">Acetyl-coenzyme A carboxylase carboxyl transferase subunit beta</fullName>
        <shortName evidence="13">ACCase subunit beta</shortName>
        <shortName evidence="13">Acetyl-CoA carboxylase carboxyltransferase subunit beta</shortName>
        <ecNumber evidence="13">2.1.3.15</ecNumber>
    </recommendedName>
</protein>
<dbReference type="PRINTS" id="PR01070">
    <property type="entry name" value="ACCCTRFRASEB"/>
</dbReference>
<evidence type="ECO:0000259" key="15">
    <source>
        <dbReference type="PROSITE" id="PS50980"/>
    </source>
</evidence>
<feature type="compositionally biased region" description="Low complexity" evidence="14">
    <location>
        <begin position="302"/>
        <end position="316"/>
    </location>
</feature>
<comment type="subunit">
    <text evidence="13">Acetyl-CoA carboxylase is a heterohexamer composed of biotin carboxyl carrier protein (AccB), biotin carboxylase (AccC) and two subunits each of ACCase subunit alpha (AccA) and ACCase subunit beta (AccD).</text>
</comment>
<proteinExistence type="inferred from homology"/>
<comment type="cofactor">
    <cofactor evidence="13">
        <name>Zn(2+)</name>
        <dbReference type="ChEBI" id="CHEBI:29105"/>
    </cofactor>
    <text evidence="13">Binds 1 zinc ion per subunit.</text>
</comment>
<comment type="subcellular location">
    <subcellularLocation>
        <location evidence="1 13">Cytoplasm</location>
    </subcellularLocation>
</comment>
<evidence type="ECO:0000313" key="17">
    <source>
        <dbReference type="Proteomes" id="UP001333818"/>
    </source>
</evidence>
<comment type="caution">
    <text evidence="16">The sequence shown here is derived from an EMBL/GenBank/DDBJ whole genome shotgun (WGS) entry which is preliminary data.</text>
</comment>
<dbReference type="SUPFAM" id="SSF52096">
    <property type="entry name" value="ClpP/crotonase"/>
    <property type="match status" value="1"/>
</dbReference>
<dbReference type="GO" id="GO:0008270">
    <property type="term" value="F:zinc ion binding"/>
    <property type="evidence" value="ECO:0007669"/>
    <property type="project" value="UniProtKB-UniRule"/>
</dbReference>
<dbReference type="InterPro" id="IPR034733">
    <property type="entry name" value="AcCoA_carboxyl_beta"/>
</dbReference>
<feature type="binding site" evidence="13">
    <location>
        <position position="65"/>
    </location>
    <ligand>
        <name>Zn(2+)</name>
        <dbReference type="ChEBI" id="CHEBI:29105"/>
    </ligand>
</feature>
<organism evidence="16 17">
    <name type="scientific">Tumidithrix elongata BACA0141</name>
    <dbReference type="NCBI Taxonomy" id="2716417"/>
    <lineage>
        <taxon>Bacteria</taxon>
        <taxon>Bacillati</taxon>
        <taxon>Cyanobacteriota</taxon>
        <taxon>Cyanophyceae</taxon>
        <taxon>Pseudanabaenales</taxon>
        <taxon>Pseudanabaenaceae</taxon>
        <taxon>Tumidithrix</taxon>
        <taxon>Tumidithrix elongata</taxon>
    </lineage>
</organism>
<keyword evidence="5 13" id="KW-0547">Nucleotide-binding</keyword>
<evidence type="ECO:0000256" key="5">
    <source>
        <dbReference type="ARBA" id="ARBA00022741"/>
    </source>
</evidence>
<dbReference type="PANTHER" id="PTHR42995">
    <property type="entry name" value="ACETYL-COENZYME A CARBOXYLASE CARBOXYL TRANSFERASE SUBUNIT BETA, CHLOROPLASTIC"/>
    <property type="match status" value="1"/>
</dbReference>